<evidence type="ECO:0000313" key="3">
    <source>
        <dbReference type="Proteomes" id="UP001255856"/>
    </source>
</evidence>
<accession>A0AAD9MNT1</accession>
<comment type="caution">
    <text evidence="2">The sequence shown here is derived from an EMBL/GenBank/DDBJ whole genome shotgun (WGS) entry which is preliminary data.</text>
</comment>
<dbReference type="EMBL" id="JASFZW010000002">
    <property type="protein sequence ID" value="KAK2079501.1"/>
    <property type="molecule type" value="Genomic_DNA"/>
</dbReference>
<feature type="compositionally biased region" description="Basic and acidic residues" evidence="1">
    <location>
        <begin position="59"/>
        <end position="75"/>
    </location>
</feature>
<sequence length="94" mass="9733">MDVEAGSGDGWTTESIAAAEGMVVDTGTGADAGAVPMRAKSSKAKRGAKSKAQKRRAAARVERGVSHALRMETKATKTSGGKAQRKASTKLWSK</sequence>
<reference evidence="2" key="1">
    <citation type="submission" date="2021-01" db="EMBL/GenBank/DDBJ databases">
        <authorList>
            <person name="Eckstrom K.M.E."/>
        </authorList>
    </citation>
    <scope>NUCLEOTIDE SEQUENCE</scope>
    <source>
        <strain evidence="2">UVCC 0001</strain>
    </source>
</reference>
<name>A0AAD9MNT1_PROWI</name>
<organism evidence="2 3">
    <name type="scientific">Prototheca wickerhamii</name>
    <dbReference type="NCBI Taxonomy" id="3111"/>
    <lineage>
        <taxon>Eukaryota</taxon>
        <taxon>Viridiplantae</taxon>
        <taxon>Chlorophyta</taxon>
        <taxon>core chlorophytes</taxon>
        <taxon>Trebouxiophyceae</taxon>
        <taxon>Chlorellales</taxon>
        <taxon>Chlorellaceae</taxon>
        <taxon>Prototheca</taxon>
    </lineage>
</organism>
<feature type="region of interest" description="Disordered" evidence="1">
    <location>
        <begin position="29"/>
        <end position="94"/>
    </location>
</feature>
<feature type="compositionally biased region" description="Basic residues" evidence="1">
    <location>
        <begin position="40"/>
        <end position="58"/>
    </location>
</feature>
<dbReference type="Proteomes" id="UP001255856">
    <property type="component" value="Unassembled WGS sequence"/>
</dbReference>
<dbReference type="AlphaFoldDB" id="A0AAD9MNT1"/>
<gene>
    <name evidence="2" type="ORF">QBZ16_001895</name>
</gene>
<keyword evidence="3" id="KW-1185">Reference proteome</keyword>
<evidence type="ECO:0000256" key="1">
    <source>
        <dbReference type="SAM" id="MobiDB-lite"/>
    </source>
</evidence>
<proteinExistence type="predicted"/>
<feature type="compositionally biased region" description="Basic residues" evidence="1">
    <location>
        <begin position="83"/>
        <end position="94"/>
    </location>
</feature>
<evidence type="ECO:0000313" key="2">
    <source>
        <dbReference type="EMBL" id="KAK2079501.1"/>
    </source>
</evidence>
<protein>
    <submittedName>
        <fullName evidence="2">Uncharacterized protein</fullName>
    </submittedName>
</protein>